<name>A0A1I4ZIU4_9MICO</name>
<organism evidence="2 3">
    <name type="scientific">Mycetocola miduiensis</name>
    <dbReference type="NCBI Taxonomy" id="995034"/>
    <lineage>
        <taxon>Bacteria</taxon>
        <taxon>Bacillati</taxon>
        <taxon>Actinomycetota</taxon>
        <taxon>Actinomycetes</taxon>
        <taxon>Micrococcales</taxon>
        <taxon>Microbacteriaceae</taxon>
        <taxon>Mycetocola</taxon>
    </lineage>
</organism>
<evidence type="ECO:0000313" key="3">
    <source>
        <dbReference type="Proteomes" id="UP000198867"/>
    </source>
</evidence>
<dbReference type="EMBL" id="FOVM01000002">
    <property type="protein sequence ID" value="SFN49840.1"/>
    <property type="molecule type" value="Genomic_DNA"/>
</dbReference>
<proteinExistence type="predicted"/>
<keyword evidence="3" id="KW-1185">Reference proteome</keyword>
<keyword evidence="1" id="KW-0812">Transmembrane</keyword>
<dbReference type="AlphaFoldDB" id="A0A1I4ZIU4"/>
<sequence>MTDPTRVRSQPALTSSTGMIWILLGAILAAVCIGVLLALVALQPVIAWVGITLVAVLLVAMVVIRFTVRQGPRRLTAMASFFGAMALITLVCVVMIAGTAWASLG</sequence>
<gene>
    <name evidence="2" type="ORF">SAMN05216219_0827</name>
</gene>
<feature type="transmembrane region" description="Helical" evidence="1">
    <location>
        <begin position="80"/>
        <end position="104"/>
    </location>
</feature>
<evidence type="ECO:0000313" key="2">
    <source>
        <dbReference type="EMBL" id="SFN49840.1"/>
    </source>
</evidence>
<accession>A0A1I4ZIU4</accession>
<protein>
    <submittedName>
        <fullName evidence="2">Uncharacterized protein</fullName>
    </submittedName>
</protein>
<reference evidence="3" key="1">
    <citation type="submission" date="2016-10" db="EMBL/GenBank/DDBJ databases">
        <authorList>
            <person name="Varghese N."/>
            <person name="Submissions S."/>
        </authorList>
    </citation>
    <scope>NUCLEOTIDE SEQUENCE [LARGE SCALE GENOMIC DNA]</scope>
    <source>
        <strain evidence="3">CGMCC 1.11101</strain>
    </source>
</reference>
<feature type="transmembrane region" description="Helical" evidence="1">
    <location>
        <begin position="46"/>
        <end position="68"/>
    </location>
</feature>
<dbReference type="OrthoDB" id="5123577at2"/>
<evidence type="ECO:0000256" key="1">
    <source>
        <dbReference type="SAM" id="Phobius"/>
    </source>
</evidence>
<dbReference type="Proteomes" id="UP000198867">
    <property type="component" value="Unassembled WGS sequence"/>
</dbReference>
<dbReference type="STRING" id="995034.SAMN05216219_0827"/>
<feature type="transmembrane region" description="Helical" evidence="1">
    <location>
        <begin position="20"/>
        <end position="40"/>
    </location>
</feature>
<keyword evidence="1" id="KW-1133">Transmembrane helix</keyword>
<keyword evidence="1" id="KW-0472">Membrane</keyword>
<dbReference type="RefSeq" id="WP_090709082.1">
    <property type="nucleotide sequence ID" value="NZ_FOVM01000002.1"/>
</dbReference>